<dbReference type="EMBL" id="MU393439">
    <property type="protein sequence ID" value="KAI4868309.1"/>
    <property type="molecule type" value="Genomic_DNA"/>
</dbReference>
<accession>A0ACB9ZA49</accession>
<name>A0ACB9ZA49_9PEZI</name>
<proteinExistence type="predicted"/>
<evidence type="ECO:0000313" key="1">
    <source>
        <dbReference type="EMBL" id="KAI4868309.1"/>
    </source>
</evidence>
<gene>
    <name evidence="1" type="ORF">F4820DRAFT_445217</name>
</gene>
<organism evidence="1 2">
    <name type="scientific">Hypoxylon rubiginosum</name>
    <dbReference type="NCBI Taxonomy" id="110542"/>
    <lineage>
        <taxon>Eukaryota</taxon>
        <taxon>Fungi</taxon>
        <taxon>Dikarya</taxon>
        <taxon>Ascomycota</taxon>
        <taxon>Pezizomycotina</taxon>
        <taxon>Sordariomycetes</taxon>
        <taxon>Xylariomycetidae</taxon>
        <taxon>Xylariales</taxon>
        <taxon>Hypoxylaceae</taxon>
        <taxon>Hypoxylon</taxon>
    </lineage>
</organism>
<dbReference type="Proteomes" id="UP001497700">
    <property type="component" value="Unassembled WGS sequence"/>
</dbReference>
<comment type="caution">
    <text evidence="1">The sequence shown here is derived from an EMBL/GenBank/DDBJ whole genome shotgun (WGS) entry which is preliminary data.</text>
</comment>
<reference evidence="1 2" key="1">
    <citation type="journal article" date="2022" name="New Phytol.">
        <title>Ecological generalism drives hyperdiversity of secondary metabolite gene clusters in xylarialean endophytes.</title>
        <authorList>
            <person name="Franco M.E.E."/>
            <person name="Wisecaver J.H."/>
            <person name="Arnold A.E."/>
            <person name="Ju Y.M."/>
            <person name="Slot J.C."/>
            <person name="Ahrendt S."/>
            <person name="Moore L.P."/>
            <person name="Eastman K.E."/>
            <person name="Scott K."/>
            <person name="Konkel Z."/>
            <person name="Mondo S.J."/>
            <person name="Kuo A."/>
            <person name="Hayes R.D."/>
            <person name="Haridas S."/>
            <person name="Andreopoulos B."/>
            <person name="Riley R."/>
            <person name="LaButti K."/>
            <person name="Pangilinan J."/>
            <person name="Lipzen A."/>
            <person name="Amirebrahimi M."/>
            <person name="Yan J."/>
            <person name="Adam C."/>
            <person name="Keymanesh K."/>
            <person name="Ng V."/>
            <person name="Louie K."/>
            <person name="Northen T."/>
            <person name="Drula E."/>
            <person name="Henrissat B."/>
            <person name="Hsieh H.M."/>
            <person name="Youens-Clark K."/>
            <person name="Lutzoni F."/>
            <person name="Miadlikowska J."/>
            <person name="Eastwood D.C."/>
            <person name="Hamelin R.C."/>
            <person name="Grigoriev I.V."/>
            <person name="U'Ren J.M."/>
        </authorList>
    </citation>
    <scope>NUCLEOTIDE SEQUENCE [LARGE SCALE GENOMIC DNA]</scope>
    <source>
        <strain evidence="1 2">CBS 119005</strain>
    </source>
</reference>
<evidence type="ECO:0000313" key="2">
    <source>
        <dbReference type="Proteomes" id="UP001497700"/>
    </source>
</evidence>
<keyword evidence="2" id="KW-1185">Reference proteome</keyword>
<sequence length="903" mass="101701">MTYRGSMPHDHDSEFNGQQPQYPQAVNENAAMGVNNGFDAWGNPQFQQPYQNAAFVPVPYPQQHGQPQHYQHPHNAPQQIQPQPQPQNLNYQFQSYDPSFDQRPLQPSPQNSIDAPGYMLQTMQQPVHQPVHQHQYVQQTDWQHMPPPMPIPSPSYQAHQTIPSQVTPPVTPQITPQPQYQYQQQHQHQLSMPQHANSPIASLSPQLPPQFLPNPNNRHAGAGMRMENASRVSASPRLTSQGIARSPSIGSARSPAPTPGLLPHHADTNSLLICLAEEFFAKARTASLSMWDNIDAQSLHEYQKLIATGLGCLEVVLDNTKLPPRLEAKVRFRYASILCAETNNVMEAETALTKGITLCDRNRFDDLKYAMHFLQIKLLFSQQKVKAAMIAVDGRIRDAEVVKHYHWVYAFRFLKTSMYLQSANPSDTHALENLKAVTNLANQRGDRAVFVVASLLEGLSLLKAMKDDAIVRIQACIAQALKYQLDNSIRIPQLDALALMLDLACSLHQKSVQTIMQKLQELQDHMDACISDKSWHHIETELLLPIKKSNTLVISRDTAAILRPGSDDDPCDYLAMSFWSKIEAFTVTYTYSGLALLYRTPRNDKRIFKLWEEAVCQIRKAGPRLRGEPDSLADVITTADSQREWMCYLYILQGLHLATYTRWPEVKTCLANLEGMVKPPLRGIVVLYSKYLSGVYHQGTGDLRTANSIFRNRIFSLDNEDNNRNGSRKVAELDVSLLATFNRIWIMQHPEYRDDRLTLELLEQLRPLCIEHHNMEIRTAYNLVLAAVQTNPPIPMTAVKMHISTALSNAQFLGNVQTLSIALNLMRAKLFQDIVGDQALKSAKAASNQAKKSGNTLWMSVADGMLAQSYDVQGQSLDAQKAWGDATQYARQAVDMMKDESTG</sequence>
<protein>
    <submittedName>
        <fullName evidence="1">Cohesin loading factor-domain-containing protein</fullName>
    </submittedName>
</protein>